<dbReference type="Pfam" id="PF25809">
    <property type="entry name" value="STEEP1"/>
    <property type="match status" value="1"/>
</dbReference>
<feature type="non-terminal residue" evidence="3">
    <location>
        <position position="1"/>
    </location>
</feature>
<reference evidence="3 4" key="1">
    <citation type="submission" date="2018-05" db="EMBL/GenBank/DDBJ databases">
        <title>Whole genome sequencing for identification of molecular markers to develop diagnostic detection tools for the regulated plant pathogen Lachnellula willkommii.</title>
        <authorList>
            <person name="Giroux E."/>
            <person name="Bilodeau G."/>
        </authorList>
    </citation>
    <scope>NUCLEOTIDE SEQUENCE [LARGE SCALE GENOMIC DNA]</scope>
    <source>
        <strain evidence="3 4">CBS 203.66</strain>
    </source>
</reference>
<dbReference type="Proteomes" id="UP000469559">
    <property type="component" value="Unassembled WGS sequence"/>
</dbReference>
<keyword evidence="4" id="KW-1185">Reference proteome</keyword>
<sequence>THTLTSLPRRTVDTAIILPLPSSAPSLPSPPSSPSSHPSLPPQGHTILLNLSKSPKTTIIRRDDGFEKRVLWRCGRCGVVVGYEIAAQGLGLGGEKMDLDVDGGENGKGKEKETERYAGRVMYILPGGVTSTDVMSGVGRKIGEGDVDIGAGTVAAFE</sequence>
<protein>
    <recommendedName>
        <fullName evidence="2">STEEP1 domain-containing protein</fullName>
    </recommendedName>
</protein>
<feature type="non-terminal residue" evidence="3">
    <location>
        <position position="158"/>
    </location>
</feature>
<organism evidence="3 4">
    <name type="scientific">Lachnellula arida</name>
    <dbReference type="NCBI Taxonomy" id="1316785"/>
    <lineage>
        <taxon>Eukaryota</taxon>
        <taxon>Fungi</taxon>
        <taxon>Dikarya</taxon>
        <taxon>Ascomycota</taxon>
        <taxon>Pezizomycotina</taxon>
        <taxon>Leotiomycetes</taxon>
        <taxon>Helotiales</taxon>
        <taxon>Lachnaceae</taxon>
        <taxon>Lachnellula</taxon>
    </lineage>
</organism>
<dbReference type="OrthoDB" id="418131at2759"/>
<evidence type="ECO:0000259" key="2">
    <source>
        <dbReference type="Pfam" id="PF25809"/>
    </source>
</evidence>
<feature type="region of interest" description="Disordered" evidence="1">
    <location>
        <begin position="20"/>
        <end position="45"/>
    </location>
</feature>
<gene>
    <name evidence="3" type="ORF">LARI1_G008993</name>
</gene>
<evidence type="ECO:0000256" key="1">
    <source>
        <dbReference type="SAM" id="MobiDB-lite"/>
    </source>
</evidence>
<accession>A0A8T9B4E7</accession>
<dbReference type="InterPro" id="IPR057965">
    <property type="entry name" value="STEEP1_dom"/>
</dbReference>
<evidence type="ECO:0000313" key="4">
    <source>
        <dbReference type="Proteomes" id="UP000469559"/>
    </source>
</evidence>
<comment type="caution">
    <text evidence="3">The sequence shown here is derived from an EMBL/GenBank/DDBJ whole genome shotgun (WGS) entry which is preliminary data.</text>
</comment>
<feature type="domain" description="STEEP1" evidence="2">
    <location>
        <begin position="2"/>
        <end position="131"/>
    </location>
</feature>
<dbReference type="EMBL" id="QGMF01001010">
    <property type="protein sequence ID" value="TVY13333.1"/>
    <property type="molecule type" value="Genomic_DNA"/>
</dbReference>
<evidence type="ECO:0000313" key="3">
    <source>
        <dbReference type="EMBL" id="TVY13333.1"/>
    </source>
</evidence>
<dbReference type="AlphaFoldDB" id="A0A8T9B4E7"/>
<name>A0A8T9B4E7_9HELO</name>
<proteinExistence type="predicted"/>